<evidence type="ECO:0000313" key="1">
    <source>
        <dbReference type="EMBL" id="NCI49000.1"/>
    </source>
</evidence>
<gene>
    <name evidence="1" type="ORF">GWC95_03645</name>
</gene>
<proteinExistence type="predicted"/>
<dbReference type="Proteomes" id="UP000753802">
    <property type="component" value="Unassembled WGS sequence"/>
</dbReference>
<name>A0ABW9ZPI1_9BACT</name>
<comment type="caution">
    <text evidence="1">The sequence shown here is derived from an EMBL/GenBank/DDBJ whole genome shotgun (WGS) entry which is preliminary data.</text>
</comment>
<keyword evidence="2" id="KW-1185">Reference proteome</keyword>
<reference evidence="1 2" key="1">
    <citation type="submission" date="2020-01" db="EMBL/GenBank/DDBJ databases">
        <title>Genome analysis.</title>
        <authorList>
            <person name="Wu S."/>
            <person name="Wang G."/>
        </authorList>
    </citation>
    <scope>NUCLEOTIDE SEQUENCE [LARGE SCALE GENOMIC DNA]</scope>
    <source>
        <strain evidence="1 2">SYL130</strain>
    </source>
</reference>
<dbReference type="RefSeq" id="WP_161817301.1">
    <property type="nucleotide sequence ID" value="NZ_JAACJS010000002.1"/>
</dbReference>
<organism evidence="1 2">
    <name type="scientific">Sediminibacterium roseum</name>
    <dbReference type="NCBI Taxonomy" id="1978412"/>
    <lineage>
        <taxon>Bacteria</taxon>
        <taxon>Pseudomonadati</taxon>
        <taxon>Bacteroidota</taxon>
        <taxon>Chitinophagia</taxon>
        <taxon>Chitinophagales</taxon>
        <taxon>Chitinophagaceae</taxon>
        <taxon>Sediminibacterium</taxon>
    </lineage>
</organism>
<dbReference type="EMBL" id="JAACJS010000002">
    <property type="protein sequence ID" value="NCI49000.1"/>
    <property type="molecule type" value="Genomic_DNA"/>
</dbReference>
<accession>A0ABW9ZPI1</accession>
<evidence type="ECO:0000313" key="2">
    <source>
        <dbReference type="Proteomes" id="UP000753802"/>
    </source>
</evidence>
<protein>
    <submittedName>
        <fullName evidence="1">Uncharacterized protein</fullName>
    </submittedName>
</protein>
<sequence length="88" mass="10165">MEINSPIVFVVLEGDVKSKVSTSRYTYIASYEALRKETTVVVKVNTVPRSEQSQLEKSIKDHYKMYGKIKSVKYYKDGMDFIQMTSNN</sequence>